<evidence type="ECO:0000256" key="3">
    <source>
        <dbReference type="ARBA" id="ARBA00022553"/>
    </source>
</evidence>
<dbReference type="InterPro" id="IPR020449">
    <property type="entry name" value="Tscrpt_reg_AraC-type_HTH"/>
</dbReference>
<evidence type="ECO:0000256" key="5">
    <source>
        <dbReference type="ARBA" id="ARBA00023015"/>
    </source>
</evidence>
<dbReference type="AlphaFoldDB" id="A0A1G9N9T2"/>
<dbReference type="SUPFAM" id="SSF46689">
    <property type="entry name" value="Homeodomain-like"/>
    <property type="match status" value="2"/>
</dbReference>
<dbReference type="InterPro" id="IPR051552">
    <property type="entry name" value="HptR"/>
</dbReference>
<dbReference type="PANTHER" id="PTHR42713">
    <property type="entry name" value="HISTIDINE KINASE-RELATED"/>
    <property type="match status" value="1"/>
</dbReference>
<evidence type="ECO:0000256" key="1">
    <source>
        <dbReference type="ARBA" id="ARBA00004496"/>
    </source>
</evidence>
<dbReference type="Pfam" id="PF12833">
    <property type="entry name" value="HTH_18"/>
    <property type="match status" value="1"/>
</dbReference>
<dbReference type="SUPFAM" id="SSF52172">
    <property type="entry name" value="CheY-like"/>
    <property type="match status" value="1"/>
</dbReference>
<dbReference type="GO" id="GO:0000160">
    <property type="term" value="P:phosphorelay signal transduction system"/>
    <property type="evidence" value="ECO:0007669"/>
    <property type="project" value="UniProtKB-KW"/>
</dbReference>
<evidence type="ECO:0000256" key="7">
    <source>
        <dbReference type="ARBA" id="ARBA00023163"/>
    </source>
</evidence>
<dbReference type="InterPro" id="IPR001789">
    <property type="entry name" value="Sig_transdc_resp-reg_receiver"/>
</dbReference>
<dbReference type="InterPro" id="IPR018060">
    <property type="entry name" value="HTH_AraC"/>
</dbReference>
<gene>
    <name evidence="11" type="ORF">SAMN05216244_0911</name>
</gene>
<dbReference type="Proteomes" id="UP000182347">
    <property type="component" value="Unassembled WGS sequence"/>
</dbReference>
<dbReference type="Gene3D" id="1.10.10.60">
    <property type="entry name" value="Homeodomain-like"/>
    <property type="match status" value="2"/>
</dbReference>
<dbReference type="InterPro" id="IPR009057">
    <property type="entry name" value="Homeodomain-like_sf"/>
</dbReference>
<evidence type="ECO:0000259" key="9">
    <source>
        <dbReference type="PROSITE" id="PS01124"/>
    </source>
</evidence>
<name>A0A1G9N9T2_9BACI</name>
<dbReference type="GO" id="GO:0043565">
    <property type="term" value="F:sequence-specific DNA binding"/>
    <property type="evidence" value="ECO:0007669"/>
    <property type="project" value="InterPro"/>
</dbReference>
<dbReference type="InterPro" id="IPR011006">
    <property type="entry name" value="CheY-like_superfamily"/>
</dbReference>
<comment type="subcellular location">
    <subcellularLocation>
        <location evidence="1">Cytoplasm</location>
    </subcellularLocation>
</comment>
<dbReference type="PROSITE" id="PS01124">
    <property type="entry name" value="HTH_ARAC_FAMILY_2"/>
    <property type="match status" value="1"/>
</dbReference>
<organism evidence="11 12">
    <name type="scientific">Sediminibacillus halophilus</name>
    <dbReference type="NCBI Taxonomy" id="482461"/>
    <lineage>
        <taxon>Bacteria</taxon>
        <taxon>Bacillati</taxon>
        <taxon>Bacillota</taxon>
        <taxon>Bacilli</taxon>
        <taxon>Bacillales</taxon>
        <taxon>Bacillaceae</taxon>
        <taxon>Sediminibacillus</taxon>
    </lineage>
</organism>
<keyword evidence="4" id="KW-0902">Two-component regulatory system</keyword>
<dbReference type="PROSITE" id="PS50110">
    <property type="entry name" value="RESPONSE_REGULATORY"/>
    <property type="match status" value="1"/>
</dbReference>
<accession>A0A1G9N9T2</accession>
<feature type="domain" description="Response regulatory" evidence="10">
    <location>
        <begin position="7"/>
        <end position="125"/>
    </location>
</feature>
<evidence type="ECO:0000313" key="11">
    <source>
        <dbReference type="EMBL" id="SDL83272.1"/>
    </source>
</evidence>
<proteinExistence type="predicted"/>
<keyword evidence="3 8" id="KW-0597">Phosphoprotein</keyword>
<dbReference type="Gene3D" id="3.40.50.2300">
    <property type="match status" value="1"/>
</dbReference>
<keyword evidence="7" id="KW-0804">Transcription</keyword>
<dbReference type="GO" id="GO:0003700">
    <property type="term" value="F:DNA-binding transcription factor activity"/>
    <property type="evidence" value="ECO:0007669"/>
    <property type="project" value="InterPro"/>
</dbReference>
<dbReference type="CDD" id="cd17536">
    <property type="entry name" value="REC_YesN-like"/>
    <property type="match status" value="1"/>
</dbReference>
<dbReference type="SMART" id="SM00448">
    <property type="entry name" value="REC"/>
    <property type="match status" value="1"/>
</dbReference>
<evidence type="ECO:0000313" key="12">
    <source>
        <dbReference type="Proteomes" id="UP000182347"/>
    </source>
</evidence>
<dbReference type="PROSITE" id="PS00041">
    <property type="entry name" value="HTH_ARAC_FAMILY_1"/>
    <property type="match status" value="1"/>
</dbReference>
<keyword evidence="2" id="KW-0963">Cytoplasm</keyword>
<keyword evidence="6" id="KW-0238">DNA-binding</keyword>
<evidence type="ECO:0000256" key="6">
    <source>
        <dbReference type="ARBA" id="ARBA00023125"/>
    </source>
</evidence>
<dbReference type="SMART" id="SM00342">
    <property type="entry name" value="HTH_ARAC"/>
    <property type="match status" value="1"/>
</dbReference>
<dbReference type="EMBL" id="FNHF01000001">
    <property type="protein sequence ID" value="SDL83272.1"/>
    <property type="molecule type" value="Genomic_DNA"/>
</dbReference>
<evidence type="ECO:0000256" key="4">
    <source>
        <dbReference type="ARBA" id="ARBA00023012"/>
    </source>
</evidence>
<sequence length="522" mass="60898">MIGMTCKMLIVDDEPIIRNGLTKTIPWEKYNIEIAEAAHDGLDAIKKINAVDDVDIVVTDVRMPNQDGLQLAAYLAEYYPAIRIIILSGYDDFEYAKQAMHAGVKDYLLKPVDIDELITVVRKVSEDILEERSRHAQMEESAIRNELYYQVMDTPVSHFPDKSLGEKVKLFPFVTLIKNYSILLTEERRKQLTEWKRQWEERISGIFTTSEVTCISFFTGENLLLTSLIVKQEGIKMEEIERLLVSGMNELEFPLYALLHNRYIQLNELANVYRQFDQSLSFLPLANQGILHLPVPDSWQSGCKTSDFPSDKLIDSILRGEEDKVRRHTDELFNSFCLNSCSLSETATAAREIIFSAYERCQGLMRRQIDRRPSLQQPLDFQYHNTYQAIRVLFEEAVRLLMEQYQLTRTENNDWLMERAEAYINKYYTSEIKAHEVADVINISPNYFSSLFKQRTGRNFNEYVNELRVEQAKTLLADTPFKVREIAEQVGYHEYKYFVEVFKKFAGMTPTEFRKWNTAKVE</sequence>
<feature type="modified residue" description="4-aspartylphosphate" evidence="8">
    <location>
        <position position="60"/>
    </location>
</feature>
<keyword evidence="5" id="KW-0805">Transcription regulation</keyword>
<evidence type="ECO:0000256" key="8">
    <source>
        <dbReference type="PROSITE-ProRule" id="PRU00169"/>
    </source>
</evidence>
<dbReference type="PANTHER" id="PTHR42713:SF3">
    <property type="entry name" value="TRANSCRIPTIONAL REGULATORY PROTEIN HPTR"/>
    <property type="match status" value="1"/>
</dbReference>
<dbReference type="GO" id="GO:0005737">
    <property type="term" value="C:cytoplasm"/>
    <property type="evidence" value="ECO:0007669"/>
    <property type="project" value="UniProtKB-SubCell"/>
</dbReference>
<evidence type="ECO:0000256" key="2">
    <source>
        <dbReference type="ARBA" id="ARBA00022490"/>
    </source>
</evidence>
<dbReference type="PRINTS" id="PR00032">
    <property type="entry name" value="HTHARAC"/>
</dbReference>
<dbReference type="InterPro" id="IPR018062">
    <property type="entry name" value="HTH_AraC-typ_CS"/>
</dbReference>
<dbReference type="Pfam" id="PF00072">
    <property type="entry name" value="Response_reg"/>
    <property type="match status" value="1"/>
</dbReference>
<dbReference type="STRING" id="482461.SAMN05216244_0911"/>
<feature type="domain" description="HTH araC/xylS-type" evidence="9">
    <location>
        <begin position="418"/>
        <end position="516"/>
    </location>
</feature>
<evidence type="ECO:0000259" key="10">
    <source>
        <dbReference type="PROSITE" id="PS50110"/>
    </source>
</evidence>
<reference evidence="12" key="1">
    <citation type="submission" date="2016-10" db="EMBL/GenBank/DDBJ databases">
        <authorList>
            <person name="Varghese N."/>
            <person name="Submissions S."/>
        </authorList>
    </citation>
    <scope>NUCLEOTIDE SEQUENCE [LARGE SCALE GENOMIC DNA]</scope>
    <source>
        <strain evidence="12">CGMCC 1.6199</strain>
    </source>
</reference>
<keyword evidence="12" id="KW-1185">Reference proteome</keyword>
<protein>
    <submittedName>
        <fullName evidence="11">Two-component system, response regulator YesN</fullName>
    </submittedName>
</protein>